<dbReference type="Proteomes" id="UP001364224">
    <property type="component" value="Unassembled WGS sequence"/>
</dbReference>
<feature type="transmembrane region" description="Helical" evidence="1">
    <location>
        <begin position="26"/>
        <end position="48"/>
    </location>
</feature>
<dbReference type="EMBL" id="JAZHRV010000001">
    <property type="protein sequence ID" value="MEH2553703.1"/>
    <property type="molecule type" value="Genomic_DNA"/>
</dbReference>
<proteinExistence type="predicted"/>
<evidence type="ECO:0000313" key="2">
    <source>
        <dbReference type="EMBL" id="MEH2553703.1"/>
    </source>
</evidence>
<sequence>MMAGATALCVYSVVVCHLLVRARLRAAPATLLSLVVWMIVAVGLLILVGGPT</sequence>
<keyword evidence="1" id="KW-0812">Transmembrane</keyword>
<organism evidence="2 3">
    <name type="scientific">Bradyrhizobium algeriense</name>
    <dbReference type="NCBI Taxonomy" id="634784"/>
    <lineage>
        <taxon>Bacteria</taxon>
        <taxon>Pseudomonadati</taxon>
        <taxon>Pseudomonadota</taxon>
        <taxon>Alphaproteobacteria</taxon>
        <taxon>Hyphomicrobiales</taxon>
        <taxon>Nitrobacteraceae</taxon>
        <taxon>Bradyrhizobium</taxon>
    </lineage>
</organism>
<reference evidence="2 3" key="1">
    <citation type="submission" date="2024-02" db="EMBL/GenBank/DDBJ databases">
        <title>Adaptive strategies in a cosmopolitan and abundant soil bacterium.</title>
        <authorList>
            <person name="Carini P."/>
        </authorList>
    </citation>
    <scope>NUCLEOTIDE SEQUENCE [LARGE SCALE GENOMIC DNA]</scope>
    <source>
        <strain evidence="2 3">AZCC 1608</strain>
    </source>
</reference>
<gene>
    <name evidence="2" type="ORF">V1286_001232</name>
</gene>
<name>A0ABU8B6Q4_9BRAD</name>
<keyword evidence="1" id="KW-0472">Membrane</keyword>
<keyword evidence="1" id="KW-1133">Transmembrane helix</keyword>
<evidence type="ECO:0000313" key="3">
    <source>
        <dbReference type="Proteomes" id="UP001364224"/>
    </source>
</evidence>
<evidence type="ECO:0000256" key="1">
    <source>
        <dbReference type="SAM" id="Phobius"/>
    </source>
</evidence>
<accession>A0ABU8B6Q4</accession>
<comment type="caution">
    <text evidence="2">The sequence shown here is derived from an EMBL/GenBank/DDBJ whole genome shotgun (WGS) entry which is preliminary data.</text>
</comment>
<protein>
    <submittedName>
        <fullName evidence="2">Uncharacterized protein</fullName>
    </submittedName>
</protein>
<keyword evidence="3" id="KW-1185">Reference proteome</keyword>